<organism evidence="1 2">
    <name type="scientific">Bellilinea caldifistulae</name>
    <dbReference type="NCBI Taxonomy" id="360411"/>
    <lineage>
        <taxon>Bacteria</taxon>
        <taxon>Bacillati</taxon>
        <taxon>Chloroflexota</taxon>
        <taxon>Anaerolineae</taxon>
        <taxon>Anaerolineales</taxon>
        <taxon>Anaerolineaceae</taxon>
        <taxon>Bellilinea</taxon>
    </lineage>
</organism>
<name>A0A0P6XTZ6_9CHLR</name>
<keyword evidence="2" id="KW-1185">Reference proteome</keyword>
<evidence type="ECO:0000313" key="1">
    <source>
        <dbReference type="EMBL" id="KPL76783.1"/>
    </source>
</evidence>
<comment type="caution">
    <text evidence="1">The sequence shown here is derived from an EMBL/GenBank/DDBJ whole genome shotgun (WGS) entry which is preliminary data.</text>
</comment>
<reference evidence="1 2" key="1">
    <citation type="submission" date="2015-07" db="EMBL/GenBank/DDBJ databases">
        <title>Draft genome of Bellilinea caldifistulae DSM 17877.</title>
        <authorList>
            <person name="Hemp J."/>
            <person name="Ward L.M."/>
            <person name="Pace L.A."/>
            <person name="Fischer W.W."/>
        </authorList>
    </citation>
    <scope>NUCLEOTIDE SEQUENCE [LARGE SCALE GENOMIC DNA]</scope>
    <source>
        <strain evidence="1 2">GOMI-1</strain>
    </source>
</reference>
<sequence>MKFKSLRIMQTYHLISLLIILTLFGQGSMLSQESQGTFDKSGISYEEIINRFNLTSVDYIPVGITPLKFKSPEELEKFLTFFKNSTQKTTHIYFSGEYFPERFLVGTESITYNVITRSCSVPLGYGIARFNTWGDIRVGSSGSFRWIDKVLSTYTGLTGLTMVATLTNEYSYAYNQTAAQVSIKGGGIVNVYLIIEGGVRLYSVPVSCSFTYRVY</sequence>
<accession>A0A0P6XTZ6</accession>
<proteinExistence type="predicted"/>
<dbReference type="AlphaFoldDB" id="A0A0P6XTZ6"/>
<evidence type="ECO:0000313" key="2">
    <source>
        <dbReference type="Proteomes" id="UP000050514"/>
    </source>
</evidence>
<dbReference type="EMBL" id="LGHJ01000011">
    <property type="protein sequence ID" value="KPL76783.1"/>
    <property type="molecule type" value="Genomic_DNA"/>
</dbReference>
<gene>
    <name evidence="1" type="ORF">AC812_05690</name>
</gene>
<protein>
    <submittedName>
        <fullName evidence="1">Uncharacterized protein</fullName>
    </submittedName>
</protein>
<dbReference type="Proteomes" id="UP000050514">
    <property type="component" value="Unassembled WGS sequence"/>
</dbReference>
<dbReference type="RefSeq" id="WP_061912858.1">
    <property type="nucleotide sequence ID" value="NZ_DF967971.1"/>
</dbReference>